<dbReference type="PROSITE" id="PS51257">
    <property type="entry name" value="PROKAR_LIPOPROTEIN"/>
    <property type="match status" value="1"/>
</dbReference>
<feature type="chain" id="PRO_5015672043" description="Ig-like domain-containing protein" evidence="1">
    <location>
        <begin position="25"/>
        <end position="177"/>
    </location>
</feature>
<reference evidence="2 3" key="1">
    <citation type="submission" date="2018-02" db="EMBL/GenBank/DDBJ databases">
        <title>Genomic Encyclopedia of Archaeal and Bacterial Type Strains, Phase II (KMG-II): from individual species to whole genera.</title>
        <authorList>
            <person name="Goeker M."/>
        </authorList>
    </citation>
    <scope>NUCLEOTIDE SEQUENCE [LARGE SCALE GENOMIC DNA]</scope>
    <source>
        <strain evidence="2 3">DSM 22857</strain>
    </source>
</reference>
<name>A0A2S6IDF0_9ACTN</name>
<feature type="signal peptide" evidence="1">
    <location>
        <begin position="1"/>
        <end position="24"/>
    </location>
</feature>
<comment type="caution">
    <text evidence="2">The sequence shown here is derived from an EMBL/GenBank/DDBJ whole genome shotgun (WGS) entry which is preliminary data.</text>
</comment>
<keyword evidence="1" id="KW-0732">Signal</keyword>
<accession>A0A2S6IDF0</accession>
<dbReference type="AlphaFoldDB" id="A0A2S6IDF0"/>
<evidence type="ECO:0000313" key="2">
    <source>
        <dbReference type="EMBL" id="PPK92229.1"/>
    </source>
</evidence>
<keyword evidence="3" id="KW-1185">Reference proteome</keyword>
<gene>
    <name evidence="2" type="ORF">CLV92_11691</name>
</gene>
<dbReference type="RefSeq" id="WP_146099643.1">
    <property type="nucleotide sequence ID" value="NZ_PTJD01000016.1"/>
</dbReference>
<sequence length="177" mass="18049">MPTSKLAAALLVLAVLGAGCTASSEESTDAVAAAAQPLATEAALPAMPSTVDGPLITYARPARPVVRTLVAQGATVTLEGSCLLDGTGPTAALLVWKAGTSWDPSTQEVVFSTGRRISLGASITVNAEPIVDLNEWLSDEAEQAARACGGADYPSDPSSGYDFAHRPDAGRRVLLGE</sequence>
<organism evidence="2 3">
    <name type="scientific">Kineococcus xinjiangensis</name>
    <dbReference type="NCBI Taxonomy" id="512762"/>
    <lineage>
        <taxon>Bacteria</taxon>
        <taxon>Bacillati</taxon>
        <taxon>Actinomycetota</taxon>
        <taxon>Actinomycetes</taxon>
        <taxon>Kineosporiales</taxon>
        <taxon>Kineosporiaceae</taxon>
        <taxon>Kineococcus</taxon>
    </lineage>
</organism>
<protein>
    <recommendedName>
        <fullName evidence="4">Ig-like domain-containing protein</fullName>
    </recommendedName>
</protein>
<evidence type="ECO:0000313" key="3">
    <source>
        <dbReference type="Proteomes" id="UP000239485"/>
    </source>
</evidence>
<evidence type="ECO:0008006" key="4">
    <source>
        <dbReference type="Google" id="ProtNLM"/>
    </source>
</evidence>
<dbReference type="EMBL" id="PTJD01000016">
    <property type="protein sequence ID" value="PPK92229.1"/>
    <property type="molecule type" value="Genomic_DNA"/>
</dbReference>
<proteinExistence type="predicted"/>
<dbReference type="Proteomes" id="UP000239485">
    <property type="component" value="Unassembled WGS sequence"/>
</dbReference>
<evidence type="ECO:0000256" key="1">
    <source>
        <dbReference type="SAM" id="SignalP"/>
    </source>
</evidence>